<dbReference type="InterPro" id="IPR056681">
    <property type="entry name" value="DUF7779"/>
</dbReference>
<dbReference type="Gene3D" id="1.25.40.10">
    <property type="entry name" value="Tetratricopeptide repeat domain"/>
    <property type="match status" value="3"/>
</dbReference>
<dbReference type="InterPro" id="IPR027417">
    <property type="entry name" value="P-loop_NTPase"/>
</dbReference>
<dbReference type="GO" id="GO:0043531">
    <property type="term" value="F:ADP binding"/>
    <property type="evidence" value="ECO:0007669"/>
    <property type="project" value="InterPro"/>
</dbReference>
<dbReference type="OrthoDB" id="580767at2"/>
<dbReference type="Pfam" id="PF00931">
    <property type="entry name" value="NB-ARC"/>
    <property type="match status" value="1"/>
</dbReference>
<dbReference type="SUPFAM" id="SSF52540">
    <property type="entry name" value="P-loop containing nucleoside triphosphate hydrolases"/>
    <property type="match status" value="1"/>
</dbReference>
<comment type="caution">
    <text evidence="4">The sequence shown here is derived from an EMBL/GenBank/DDBJ whole genome shotgun (WGS) entry which is preliminary data.</text>
</comment>
<sequence length="1201" mass="133026">MLTDGAGELWRTGAVPAVLAEWAEVMPTAVVHMLPQRLWARGLEVRRARLSVPVPLAPNSRWGLELPDAWADGPTHTERHGVVPVPVLEMGPRWLDWWARLVCGEHAGPVMARVLLGGACADGAAAGFEHREQESAQDRVRYFLSTASPPAHRLAKMLAAVPATFPVAQFVQTELLPEAGSEHLAEVLYSGLLPPIGDMDDDRITDTLTFDFPVSVRQVLLGGARRSETAEVVRATSARFGDSLGTFSRLPAAVDAPDSAPDPEPGREPVGATALERVVMQALSGPYLPRAQRLSSIERNSSRQFLSEGKYRDPKSRDLAESYGESVTAMRPETPLPTEALVIEGGAQTPPVLVEARTTTRYPEEAHELEYQKRPEVPAVWGSIPPRNPKFTGRRELLRRLSESMAGGASAVLPSVLHGMGGIGKTQIAVEYIHNHSSDYDIVWWIHAAHPTQIRGAFTELARQLGLPGAEEADSAVPAAREALRTGRPYGRWLLVFDSAEDPRMVRSFFPTNGTGQILITTRNPDWTSVARPIEVDVFSRAESLELLHRRGPEIDEADADRLAEKLGDLPLAIEQAAAWRAETGMPVHEYLRLFDEKVAEILNTSAPADYDLPVAAAWNVAFDELRTRNAAAHQLLQVCAFFAPEPISRTVFSGVRGVTISPELDSALRDPIKLSMAIRAINRYSLAKIDYRSDTLIVHRLVQLVLRNRMTPELRAKMRHGAHLLLSNLDPNDPASSKQWPRYRELLPHAYAAEIVECDERWVGQLVLNLMGFLYQWGDHDEAVRLAELTLREWRFRLGEDDPHTVQAAERLGYYYWVTGRYAEAAQINRTTLETRRRISGDESEETLAAQIAVAGDLSAQGDFMAARDLTEEVYRKSRVLFGEDDPATLRAARIHGTSLRLCGDFRASVELDEANYRRQIEVLGYDHAETLSSLMGLIIGQREAGRYEWARREHEVIAERVRKIFGDDNAETLRRRAYLAVTRRKAGDYQAARELAAEVLKRFVQRYGNDNFNVMACALGYSIDLRYAGELARARELGEEIFERYRRNLGESHPHTTAAAVDLAVTLRLSGIPEAKDLDERSLSQLRESLGPDHPSALACGVNLASDFAAFGSTELALELGADIVVRAECVLGPGHPITLAARFNRVLDLRSTGRQQGVEAVYSEVLGQYRHVLGDGHPDVIAVCKGSRADCDIDPLPL</sequence>
<dbReference type="PANTHER" id="PTHR46082:SF6">
    <property type="entry name" value="AAA+ ATPASE DOMAIN-CONTAINING PROTEIN-RELATED"/>
    <property type="match status" value="1"/>
</dbReference>
<dbReference type="AlphaFoldDB" id="A0A066UGK9"/>
<evidence type="ECO:0000313" key="5">
    <source>
        <dbReference type="Proteomes" id="UP000027345"/>
    </source>
</evidence>
<dbReference type="Pfam" id="PF13374">
    <property type="entry name" value="TPR_10"/>
    <property type="match status" value="2"/>
</dbReference>
<feature type="domain" description="NB-ARC" evidence="2">
    <location>
        <begin position="416"/>
        <end position="550"/>
    </location>
</feature>
<organism evidence="4 5">
    <name type="scientific">Amycolatopsis rifamycinica</name>
    <dbReference type="NCBI Taxonomy" id="287986"/>
    <lineage>
        <taxon>Bacteria</taxon>
        <taxon>Bacillati</taxon>
        <taxon>Actinomycetota</taxon>
        <taxon>Actinomycetes</taxon>
        <taxon>Pseudonocardiales</taxon>
        <taxon>Pseudonocardiaceae</taxon>
        <taxon>Amycolatopsis</taxon>
    </lineage>
</organism>
<dbReference type="InterPro" id="IPR047738">
    <property type="entry name" value="SAV_2336-like_N"/>
</dbReference>
<dbReference type="EMBL" id="JMQI01000011">
    <property type="protein sequence ID" value="KDN23294.1"/>
    <property type="molecule type" value="Genomic_DNA"/>
</dbReference>
<feature type="domain" description="DUF7779" evidence="3">
    <location>
        <begin position="630"/>
        <end position="714"/>
    </location>
</feature>
<dbReference type="eggNOG" id="COG0457">
    <property type="taxonomic scope" value="Bacteria"/>
</dbReference>
<evidence type="ECO:0000313" key="4">
    <source>
        <dbReference type="EMBL" id="KDN23294.1"/>
    </source>
</evidence>
<dbReference type="PANTHER" id="PTHR46082">
    <property type="entry name" value="ATP/GTP-BINDING PROTEIN-RELATED"/>
    <property type="match status" value="1"/>
</dbReference>
<dbReference type="InterPro" id="IPR053137">
    <property type="entry name" value="NLR-like"/>
</dbReference>
<dbReference type="Gene3D" id="3.40.50.300">
    <property type="entry name" value="P-loop containing nucleotide triphosphate hydrolases"/>
    <property type="match status" value="1"/>
</dbReference>
<dbReference type="Pfam" id="PF25000">
    <property type="entry name" value="DUF7779"/>
    <property type="match status" value="1"/>
</dbReference>
<evidence type="ECO:0000259" key="3">
    <source>
        <dbReference type="Pfam" id="PF25000"/>
    </source>
</evidence>
<protein>
    <submittedName>
        <fullName evidence="4">Cytochrome C</fullName>
    </submittedName>
</protein>
<dbReference type="InterPro" id="IPR011990">
    <property type="entry name" value="TPR-like_helical_dom_sf"/>
</dbReference>
<feature type="compositionally biased region" description="Basic and acidic residues" evidence="1">
    <location>
        <begin position="309"/>
        <end position="318"/>
    </location>
</feature>
<keyword evidence="5" id="KW-1185">Reference proteome</keyword>
<dbReference type="Proteomes" id="UP000027345">
    <property type="component" value="Unassembled WGS sequence"/>
</dbReference>
<evidence type="ECO:0000259" key="2">
    <source>
        <dbReference type="Pfam" id="PF00931"/>
    </source>
</evidence>
<accession>A0A066UGK9</accession>
<dbReference type="STRING" id="287986.DV20_06140"/>
<gene>
    <name evidence="4" type="ORF">DV20_06140</name>
</gene>
<dbReference type="NCBIfam" id="NF041121">
    <property type="entry name" value="SAV_2336_NTERM"/>
    <property type="match status" value="1"/>
</dbReference>
<dbReference type="NCBIfam" id="NF040586">
    <property type="entry name" value="FxSxx_TPR"/>
    <property type="match status" value="1"/>
</dbReference>
<dbReference type="InterPro" id="IPR002182">
    <property type="entry name" value="NB-ARC"/>
</dbReference>
<evidence type="ECO:0000256" key="1">
    <source>
        <dbReference type="SAM" id="MobiDB-lite"/>
    </source>
</evidence>
<reference evidence="4 5" key="1">
    <citation type="submission" date="2014-05" db="EMBL/GenBank/DDBJ databases">
        <title>Draft genome sequence of Amycolatopsis rifamycinica DSM 46095.</title>
        <authorList>
            <person name="Lal R."/>
            <person name="Saxena A."/>
            <person name="Kumari R."/>
            <person name="Mukherjee U."/>
            <person name="Singh P."/>
            <person name="Sangwan N."/>
            <person name="Mahato N.K."/>
        </authorList>
    </citation>
    <scope>NUCLEOTIDE SEQUENCE [LARGE SCALE GENOMIC DNA]</scope>
    <source>
        <strain evidence="4 5">DSM 46095</strain>
    </source>
</reference>
<name>A0A066UGK9_9PSEU</name>
<feature type="region of interest" description="Disordered" evidence="1">
    <location>
        <begin position="298"/>
        <end position="318"/>
    </location>
</feature>
<dbReference type="SUPFAM" id="SSF48452">
    <property type="entry name" value="TPR-like"/>
    <property type="match status" value="1"/>
</dbReference>
<proteinExistence type="predicted"/>